<gene>
    <name evidence="2" type="ORF">GCM10009767_31820</name>
</gene>
<sequence>MKLPSLPMPSTALPAAVLAAALLAGTMAGAAAPAHASTTNTVHTAAGISSQYHVYDAGVDRSRAVGVVFYFDGDGQYYAQRPTSSVLRTMAARAAAKNMILVVPVAPANRSWTSNSEAVGDWFRALAAKVVAEQRVDATRIHLAGYSGGAEFISTEVLSDRAGWIRGGGSTLIGGGGVYNGRLESTPDAALKATDPTWYVGSLDSYGATQPSTWSALEAAGKGVAAYQKAGFAKADRVVMPGLHHTAYDLADLVGDDVDRLYPGAGTAPKPETVSPAGNDVVNGYQLTGAIGRTWAALGGTAWATPVSAEYASGHGSVYQRFAGADGRDKALYWSRTTGTRVVDYGGSIGRKFAAGGYAGSYGPPLTDEKRAAAGGAYQLFDASGKRTKILWSARTGSNAVKEYGAIGRKWAALGHERGLGYPTTDEYSTPSGVAQNYTGGRIEWNATTRAVTVTRS</sequence>
<reference evidence="2 3" key="1">
    <citation type="journal article" date="2019" name="Int. J. Syst. Evol. Microbiol.">
        <title>The Global Catalogue of Microorganisms (GCM) 10K type strain sequencing project: providing services to taxonomists for standard genome sequencing and annotation.</title>
        <authorList>
            <consortium name="The Broad Institute Genomics Platform"/>
            <consortium name="The Broad Institute Genome Sequencing Center for Infectious Disease"/>
            <person name="Wu L."/>
            <person name="Ma J."/>
        </authorList>
    </citation>
    <scope>NUCLEOTIDE SEQUENCE [LARGE SCALE GENOMIC DNA]</scope>
    <source>
        <strain evidence="2 3">JCM 14735</strain>
    </source>
</reference>
<dbReference type="Pfam" id="PF08310">
    <property type="entry name" value="LGFP"/>
    <property type="match status" value="3"/>
</dbReference>
<dbReference type="InterPro" id="IPR013207">
    <property type="entry name" value="LGFP"/>
</dbReference>
<dbReference type="RefSeq" id="WP_344124173.1">
    <property type="nucleotide sequence ID" value="NZ_BAAAOA010000046.1"/>
</dbReference>
<dbReference type="Gene3D" id="3.40.50.1820">
    <property type="entry name" value="alpha/beta hydrolase"/>
    <property type="match status" value="1"/>
</dbReference>
<protein>
    <recommendedName>
        <fullName evidence="4">LGFP repeat-containing protein</fullName>
    </recommendedName>
</protein>
<feature type="signal peptide" evidence="1">
    <location>
        <begin position="1"/>
        <end position="36"/>
    </location>
</feature>
<name>A0ABN2L157_9MICC</name>
<organism evidence="2 3">
    <name type="scientific">Kocuria aegyptia</name>
    <dbReference type="NCBI Taxonomy" id="330943"/>
    <lineage>
        <taxon>Bacteria</taxon>
        <taxon>Bacillati</taxon>
        <taxon>Actinomycetota</taxon>
        <taxon>Actinomycetes</taxon>
        <taxon>Micrococcales</taxon>
        <taxon>Micrococcaceae</taxon>
        <taxon>Kocuria</taxon>
    </lineage>
</organism>
<evidence type="ECO:0000313" key="2">
    <source>
        <dbReference type="EMBL" id="GAA1771509.1"/>
    </source>
</evidence>
<keyword evidence="1" id="KW-0732">Signal</keyword>
<keyword evidence="3" id="KW-1185">Reference proteome</keyword>
<evidence type="ECO:0000313" key="3">
    <source>
        <dbReference type="Proteomes" id="UP001501204"/>
    </source>
</evidence>
<dbReference type="EMBL" id="BAAAOA010000046">
    <property type="protein sequence ID" value="GAA1771509.1"/>
    <property type="molecule type" value="Genomic_DNA"/>
</dbReference>
<evidence type="ECO:0000256" key="1">
    <source>
        <dbReference type="SAM" id="SignalP"/>
    </source>
</evidence>
<dbReference type="SUPFAM" id="SSF53474">
    <property type="entry name" value="alpha/beta-Hydrolases"/>
    <property type="match status" value="1"/>
</dbReference>
<proteinExistence type="predicted"/>
<comment type="caution">
    <text evidence="2">The sequence shown here is derived from an EMBL/GenBank/DDBJ whole genome shotgun (WGS) entry which is preliminary data.</text>
</comment>
<accession>A0ABN2L157</accession>
<evidence type="ECO:0008006" key="4">
    <source>
        <dbReference type="Google" id="ProtNLM"/>
    </source>
</evidence>
<feature type="chain" id="PRO_5046412361" description="LGFP repeat-containing protein" evidence="1">
    <location>
        <begin position="37"/>
        <end position="457"/>
    </location>
</feature>
<dbReference type="InterPro" id="IPR029058">
    <property type="entry name" value="AB_hydrolase_fold"/>
</dbReference>
<dbReference type="Proteomes" id="UP001501204">
    <property type="component" value="Unassembled WGS sequence"/>
</dbReference>